<dbReference type="CDD" id="cd02230">
    <property type="entry name" value="cupin_HP0902-like"/>
    <property type="match status" value="1"/>
</dbReference>
<accession>A0A6V8PJ81</accession>
<dbReference type="InterPro" id="IPR014710">
    <property type="entry name" value="RmlC-like_jellyroll"/>
</dbReference>
<dbReference type="PANTHER" id="PTHR37694:SF1">
    <property type="entry name" value="SLR8022 PROTEIN"/>
    <property type="match status" value="1"/>
</dbReference>
<name>A0A6V8PJ81_9ACTN</name>
<dbReference type="InterPro" id="IPR013096">
    <property type="entry name" value="Cupin_2"/>
</dbReference>
<feature type="domain" description="Cupin type-2" evidence="1">
    <location>
        <begin position="46"/>
        <end position="110"/>
    </location>
</feature>
<evidence type="ECO:0000313" key="2">
    <source>
        <dbReference type="EMBL" id="GFP32297.1"/>
    </source>
</evidence>
<dbReference type="PANTHER" id="PTHR37694">
    <property type="entry name" value="SLR8022 PROTEIN"/>
    <property type="match status" value="1"/>
</dbReference>
<reference evidence="2 3" key="1">
    <citation type="journal article" date="2020" name="Front. Microbiol.">
        <title>Single-cell genomics of novel Actinobacteria with the Wood-Ljungdahl pathway discovered in a serpentinizing system.</title>
        <authorList>
            <person name="Merino N."/>
            <person name="Kawai M."/>
            <person name="Boyd E.S."/>
            <person name="Colman D.R."/>
            <person name="McGlynn S.E."/>
            <person name="Nealson K.H."/>
            <person name="Kurokawa K."/>
            <person name="Hongoh Y."/>
        </authorList>
    </citation>
    <scope>NUCLEOTIDE SEQUENCE [LARGE SCALE GENOMIC DNA]</scope>
    <source>
        <strain evidence="2 3">S42</strain>
    </source>
</reference>
<dbReference type="Pfam" id="PF07883">
    <property type="entry name" value="Cupin_2"/>
    <property type="match status" value="1"/>
</dbReference>
<dbReference type="AlphaFoldDB" id="A0A6V8PJ81"/>
<comment type="caution">
    <text evidence="2">The sequence shown here is derived from an EMBL/GenBank/DDBJ whole genome shotgun (WGS) entry which is preliminary data.</text>
</comment>
<dbReference type="SUPFAM" id="SSF51182">
    <property type="entry name" value="RmlC-like cupins"/>
    <property type="match status" value="1"/>
</dbReference>
<dbReference type="EMBL" id="BLSA01000054">
    <property type="protein sequence ID" value="GFP32297.1"/>
    <property type="molecule type" value="Genomic_DNA"/>
</dbReference>
<dbReference type="Gene3D" id="2.60.120.10">
    <property type="entry name" value="Jelly Rolls"/>
    <property type="match status" value="1"/>
</dbReference>
<gene>
    <name evidence="2" type="ORF">HKBW3S42_00603</name>
</gene>
<organism evidence="2 3">
    <name type="scientific">Candidatus Hakubella thermalkaliphila</name>
    <dbReference type="NCBI Taxonomy" id="2754717"/>
    <lineage>
        <taxon>Bacteria</taxon>
        <taxon>Bacillati</taxon>
        <taxon>Actinomycetota</taxon>
        <taxon>Actinomycetota incertae sedis</taxon>
        <taxon>Candidatus Hakubellales</taxon>
        <taxon>Candidatus Hakubellaceae</taxon>
        <taxon>Candidatus Hakubella</taxon>
    </lineage>
</organism>
<protein>
    <recommendedName>
        <fullName evidence="1">Cupin type-2 domain-containing protein</fullName>
    </recommendedName>
</protein>
<dbReference type="InterPro" id="IPR011051">
    <property type="entry name" value="RmlC_Cupin_sf"/>
</dbReference>
<dbReference type="Proteomes" id="UP000568877">
    <property type="component" value="Unassembled WGS sequence"/>
</dbReference>
<proteinExistence type="predicted"/>
<sequence length="115" mass="12882">MERNKVSANMEKLTARPTKLADLVDYQEGSVVSRTIIRQNTGTVTLFAFDEGQELSEHTAPYEAMVYLLDGEAEITIASKPLILKEGEMVIMPANQPHALKAVRKFKMILTMIRS</sequence>
<evidence type="ECO:0000313" key="3">
    <source>
        <dbReference type="Proteomes" id="UP000568877"/>
    </source>
</evidence>
<evidence type="ECO:0000259" key="1">
    <source>
        <dbReference type="Pfam" id="PF07883"/>
    </source>
</evidence>